<accession>A0A9N8RQ15</accession>
<feature type="non-terminal residue" evidence="2">
    <location>
        <position position="467"/>
    </location>
</feature>
<proteinExistence type="predicted"/>
<name>A0A9N8RQ15_GIBZA</name>
<evidence type="ECO:0000313" key="3">
    <source>
        <dbReference type="Proteomes" id="UP000746612"/>
    </source>
</evidence>
<dbReference type="GO" id="GO:0005634">
    <property type="term" value="C:nucleus"/>
    <property type="evidence" value="ECO:0007669"/>
    <property type="project" value="TreeGrafter"/>
</dbReference>
<feature type="compositionally biased region" description="Low complexity" evidence="1">
    <location>
        <begin position="304"/>
        <end position="316"/>
    </location>
</feature>
<evidence type="ECO:0000313" key="2">
    <source>
        <dbReference type="EMBL" id="CAG2008185.1"/>
    </source>
</evidence>
<evidence type="ECO:0008006" key="4">
    <source>
        <dbReference type="Google" id="ProtNLM"/>
    </source>
</evidence>
<feature type="region of interest" description="Disordered" evidence="1">
    <location>
        <begin position="102"/>
        <end position="326"/>
    </location>
</feature>
<dbReference type="EMBL" id="CAJPIJ010000189">
    <property type="protein sequence ID" value="CAG2008185.1"/>
    <property type="molecule type" value="Genomic_DNA"/>
</dbReference>
<dbReference type="PANTHER" id="PTHR15410">
    <property type="entry name" value="HIRA-INTERACTING PROTEIN 3"/>
    <property type="match status" value="1"/>
</dbReference>
<evidence type="ECO:0000256" key="1">
    <source>
        <dbReference type="SAM" id="MobiDB-lite"/>
    </source>
</evidence>
<feature type="non-terminal residue" evidence="2">
    <location>
        <position position="1"/>
    </location>
</feature>
<feature type="compositionally biased region" description="Basic and acidic residues" evidence="1">
    <location>
        <begin position="263"/>
        <end position="276"/>
    </location>
</feature>
<dbReference type="AlphaFoldDB" id="A0A9N8RQ15"/>
<reference evidence="2" key="1">
    <citation type="submission" date="2021-03" db="EMBL/GenBank/DDBJ databases">
        <authorList>
            <person name="Alouane T."/>
            <person name="Langin T."/>
            <person name="Bonhomme L."/>
        </authorList>
    </citation>
    <scope>NUCLEOTIDE SEQUENCE</scope>
    <source>
        <strain evidence="2">MDC_Fg202</strain>
    </source>
</reference>
<protein>
    <recommendedName>
        <fullName evidence="4">Transcriptional regulator</fullName>
    </recommendedName>
</protein>
<dbReference type="PANTHER" id="PTHR15410:SF2">
    <property type="entry name" value="HIRA-INTERACTING PROTEIN 3"/>
    <property type="match status" value="1"/>
</dbReference>
<gene>
    <name evidence="2" type="ORF">MDCFG202_LOCUS546115</name>
</gene>
<feature type="compositionally biased region" description="Acidic residues" evidence="1">
    <location>
        <begin position="277"/>
        <end position="287"/>
    </location>
</feature>
<dbReference type="InterPro" id="IPR037647">
    <property type="entry name" value="HIRIP3"/>
</dbReference>
<dbReference type="Proteomes" id="UP000746612">
    <property type="component" value="Unassembled WGS sequence"/>
</dbReference>
<comment type="caution">
    <text evidence="2">The sequence shown here is derived from an EMBL/GenBank/DDBJ whole genome shotgun (WGS) entry which is preliminary data.</text>
</comment>
<organism evidence="2 3">
    <name type="scientific">Gibberella zeae</name>
    <name type="common">Wheat head blight fungus</name>
    <name type="synonym">Fusarium graminearum</name>
    <dbReference type="NCBI Taxonomy" id="5518"/>
    <lineage>
        <taxon>Eukaryota</taxon>
        <taxon>Fungi</taxon>
        <taxon>Dikarya</taxon>
        <taxon>Ascomycota</taxon>
        <taxon>Pezizomycotina</taxon>
        <taxon>Sordariomycetes</taxon>
        <taxon>Hypocreomycetidae</taxon>
        <taxon>Hypocreales</taxon>
        <taxon>Nectriaceae</taxon>
        <taxon>Fusarium</taxon>
    </lineage>
</organism>
<sequence length="467" mass="52189">ATTFRFTFFFSFLAKSEIEKKCIFWKDCNTSKMAPSNDEIEQALLDATYEIYQSHPDDTTVNKVRKQTEENLSLEDGFLSSGDWKKKSKELIKQRVEKLMEGWTPEEKNEADSDGEEKMSTGTKRSSPDAESPPPKPKRQKRAPKAKPAPKPKQKPTKAAKKQESDPESELGESSELSELSDLSEEEKPQKKRKPAAPKKAPAKAPTKRKSKKEVISEDENEDVTMGTDAGTPEKGQDAKNGGSVGEKAAPSAEAQSPDGEEEKSLAEEGEDKPIIDEEEEYSDVIDEPPKPKRKKKEKKESAGKPAKAPKAAAKKITTSDDPNTEEIKKLQGHLVKCGVRKLWHNELKQYGDDAKAKIRHLKKMLADIGMDGRFSESKAREIKERRELLAEVESAQEMSSLWGVEGRGRASRSKSKKIIESDVSDAENNEGNNDDDDDDDEDNSYDARRKRVRADLAFLGDDDESD</sequence>
<feature type="region of interest" description="Disordered" evidence="1">
    <location>
        <begin position="395"/>
        <end position="448"/>
    </location>
</feature>
<feature type="compositionally biased region" description="Basic residues" evidence="1">
    <location>
        <begin position="136"/>
        <end position="160"/>
    </location>
</feature>
<feature type="compositionally biased region" description="Acidic residues" evidence="1">
    <location>
        <begin position="423"/>
        <end position="445"/>
    </location>
</feature>
<feature type="compositionally biased region" description="Basic and acidic residues" evidence="1">
    <location>
        <begin position="102"/>
        <end position="119"/>
    </location>
</feature>